<feature type="non-terminal residue" evidence="1">
    <location>
        <position position="52"/>
    </location>
</feature>
<organism evidence="1">
    <name type="scientific">uncultured Quadrisphaera sp</name>
    <dbReference type="NCBI Taxonomy" id="904978"/>
    <lineage>
        <taxon>Bacteria</taxon>
        <taxon>Bacillati</taxon>
        <taxon>Actinomycetota</taxon>
        <taxon>Actinomycetes</taxon>
        <taxon>Kineosporiales</taxon>
        <taxon>Kineosporiaceae</taxon>
        <taxon>Quadrisphaera</taxon>
        <taxon>environmental samples</taxon>
    </lineage>
</organism>
<name>A0A6J4P9M3_9ACTN</name>
<evidence type="ECO:0000313" key="1">
    <source>
        <dbReference type="EMBL" id="CAA9409874.1"/>
    </source>
</evidence>
<protein>
    <submittedName>
        <fullName evidence="1">Uncharacterized protein</fullName>
    </submittedName>
</protein>
<proteinExistence type="predicted"/>
<sequence length="52" mass="4902">MTSEQTGAVAATLSGSRDVRAPAARAGLRSPLALGALAALQAAAAGLGVAVL</sequence>
<reference evidence="1" key="1">
    <citation type="submission" date="2020-02" db="EMBL/GenBank/DDBJ databases">
        <authorList>
            <person name="Meier V. D."/>
        </authorList>
    </citation>
    <scope>NUCLEOTIDE SEQUENCE</scope>
    <source>
        <strain evidence="1">AVDCRST_MAG35</strain>
    </source>
</reference>
<accession>A0A6J4P9M3</accession>
<dbReference type="AlphaFoldDB" id="A0A6J4P9M3"/>
<dbReference type="EMBL" id="CADCUY010000283">
    <property type="protein sequence ID" value="CAA9409874.1"/>
    <property type="molecule type" value="Genomic_DNA"/>
</dbReference>
<gene>
    <name evidence="1" type="ORF">AVDCRST_MAG35-1352</name>
</gene>